<sequence length="338" mass="38617">MKKILFFLLLSGVLSAQSNEVIDFKYRLNDPKSTTKSLEVIDAREDKNIGQYSRKDKIYTFSFPTDNAKSDLENWFEKDNKKRGKRELVIVLDKLKVYEKKGIDKVDYAKIFISASSYEKVGTEYFLLKTIDGTKTINTWEYQNISKTLASSIGMSLNKFITESYSLEPSKISVPQDQLPNYREYLAENLPVFKTNQFQDGIYKDYLSFFNQKPLTGYQLIKDKDGNVIRAEGKNETLRPPQQIFIYVENGIAYKSTFGGFYKIDKDEKGFYIFSGITLLNQGLAKHDFTPPGGGAIAGGLGALGNVLLSNEQRKALEKEEKEKVYISPLTGEYLFEY</sequence>
<gene>
    <name evidence="2" type="ORF">GCM10023210_19570</name>
</gene>
<keyword evidence="1" id="KW-0732">Signal</keyword>
<evidence type="ECO:0000256" key="1">
    <source>
        <dbReference type="SAM" id="SignalP"/>
    </source>
</evidence>
<proteinExistence type="predicted"/>
<dbReference type="Proteomes" id="UP001500353">
    <property type="component" value="Unassembled WGS sequence"/>
</dbReference>
<dbReference type="RefSeq" id="WP_345203054.1">
    <property type="nucleotide sequence ID" value="NZ_BAABHX010000003.1"/>
</dbReference>
<evidence type="ECO:0000313" key="2">
    <source>
        <dbReference type="EMBL" id="GAA5091707.1"/>
    </source>
</evidence>
<organism evidence="2 3">
    <name type="scientific">Chryseobacterium ginsengisoli</name>
    <dbReference type="NCBI Taxonomy" id="363853"/>
    <lineage>
        <taxon>Bacteria</taxon>
        <taxon>Pseudomonadati</taxon>
        <taxon>Bacteroidota</taxon>
        <taxon>Flavobacteriia</taxon>
        <taxon>Flavobacteriales</taxon>
        <taxon>Weeksellaceae</taxon>
        <taxon>Chryseobacterium group</taxon>
        <taxon>Chryseobacterium</taxon>
    </lineage>
</organism>
<evidence type="ECO:0000313" key="3">
    <source>
        <dbReference type="Proteomes" id="UP001500353"/>
    </source>
</evidence>
<reference evidence="3" key="1">
    <citation type="journal article" date="2019" name="Int. J. Syst. Evol. Microbiol.">
        <title>The Global Catalogue of Microorganisms (GCM) 10K type strain sequencing project: providing services to taxonomists for standard genome sequencing and annotation.</title>
        <authorList>
            <consortium name="The Broad Institute Genomics Platform"/>
            <consortium name="The Broad Institute Genome Sequencing Center for Infectious Disease"/>
            <person name="Wu L."/>
            <person name="Ma J."/>
        </authorList>
    </citation>
    <scope>NUCLEOTIDE SEQUENCE [LARGE SCALE GENOMIC DNA]</scope>
    <source>
        <strain evidence="3">JCM 18019</strain>
    </source>
</reference>
<keyword evidence="3" id="KW-1185">Reference proteome</keyword>
<dbReference type="EMBL" id="BAABHX010000003">
    <property type="protein sequence ID" value="GAA5091707.1"/>
    <property type="molecule type" value="Genomic_DNA"/>
</dbReference>
<name>A0ABP9M9U1_9FLAO</name>
<protein>
    <submittedName>
        <fullName evidence="2">Uncharacterized protein</fullName>
    </submittedName>
</protein>
<feature type="chain" id="PRO_5046887340" evidence="1">
    <location>
        <begin position="19"/>
        <end position="338"/>
    </location>
</feature>
<accession>A0ABP9M9U1</accession>
<comment type="caution">
    <text evidence="2">The sequence shown here is derived from an EMBL/GenBank/DDBJ whole genome shotgun (WGS) entry which is preliminary data.</text>
</comment>
<feature type="signal peptide" evidence="1">
    <location>
        <begin position="1"/>
        <end position="18"/>
    </location>
</feature>